<proteinExistence type="predicted"/>
<reference evidence="1 2" key="1">
    <citation type="submission" date="2016-02" db="EMBL/GenBank/DDBJ databases">
        <authorList>
            <consortium name="Pathogen Informatics"/>
        </authorList>
    </citation>
    <scope>NUCLEOTIDE SEQUENCE [LARGE SCALE GENOMIC DNA]</scope>
    <source>
        <strain evidence="1 2">LSS23</strain>
    </source>
</reference>
<name>A0A0Z8GX26_STRSU</name>
<accession>A0A0Z8GX26</accession>
<sequence>MAIRPSQAVAPKFGELANVKCISEFIDNPVYENNKRTGTNGVKADFLVMSGELTGFVFTAKFERLPSVELMQDYRMSFDTEKSTVYVQNGQLGLSLWANGLEPLKKQP</sequence>
<dbReference type="EMBL" id="FIFW01000049">
    <property type="protein sequence ID" value="CYV06595.1"/>
    <property type="molecule type" value="Genomic_DNA"/>
</dbReference>
<organism evidence="1 2">
    <name type="scientific">Streptococcus suis</name>
    <dbReference type="NCBI Taxonomy" id="1307"/>
    <lineage>
        <taxon>Bacteria</taxon>
        <taxon>Bacillati</taxon>
        <taxon>Bacillota</taxon>
        <taxon>Bacilli</taxon>
        <taxon>Lactobacillales</taxon>
        <taxon>Streptococcaceae</taxon>
        <taxon>Streptococcus</taxon>
    </lineage>
</organism>
<evidence type="ECO:0000313" key="2">
    <source>
        <dbReference type="Proteomes" id="UP000073434"/>
    </source>
</evidence>
<evidence type="ECO:0000313" key="1">
    <source>
        <dbReference type="EMBL" id="CYV06595.1"/>
    </source>
</evidence>
<dbReference type="RefSeq" id="WP_044688197.1">
    <property type="nucleotide sequence ID" value="NZ_CECY01000047.1"/>
</dbReference>
<gene>
    <name evidence="1" type="ORF">ERS132385_02304</name>
</gene>
<dbReference type="AlphaFoldDB" id="A0A0Z8GX26"/>
<protein>
    <submittedName>
        <fullName evidence="1">Uncharacterized protein</fullName>
    </submittedName>
</protein>
<dbReference type="Proteomes" id="UP000073434">
    <property type="component" value="Unassembled WGS sequence"/>
</dbReference>